<evidence type="ECO:0000259" key="1">
    <source>
        <dbReference type="Pfam" id="PF01408"/>
    </source>
</evidence>
<evidence type="ECO:0000259" key="2">
    <source>
        <dbReference type="Pfam" id="PF22725"/>
    </source>
</evidence>
<dbReference type="InterPro" id="IPR036291">
    <property type="entry name" value="NAD(P)-bd_dom_sf"/>
</dbReference>
<gene>
    <name evidence="3" type="ORF">D0T12_03765</name>
</gene>
<organism evidence="3 4">
    <name type="scientific">Actinomadura spongiicola</name>
    <dbReference type="NCBI Taxonomy" id="2303421"/>
    <lineage>
        <taxon>Bacteria</taxon>
        <taxon>Bacillati</taxon>
        <taxon>Actinomycetota</taxon>
        <taxon>Actinomycetes</taxon>
        <taxon>Streptosporangiales</taxon>
        <taxon>Thermomonosporaceae</taxon>
        <taxon>Actinomadura</taxon>
    </lineage>
</organism>
<dbReference type="Gene3D" id="3.40.50.720">
    <property type="entry name" value="NAD(P)-binding Rossmann-like Domain"/>
    <property type="match status" value="1"/>
</dbReference>
<feature type="domain" description="Gfo/Idh/MocA-like oxidoreductase N-terminal" evidence="1">
    <location>
        <begin position="5"/>
        <end position="117"/>
    </location>
</feature>
<dbReference type="AlphaFoldDB" id="A0A372GPN1"/>
<dbReference type="PANTHER" id="PTHR43249">
    <property type="entry name" value="UDP-N-ACETYL-2-AMINO-2-DEOXY-D-GLUCURONATE OXIDASE"/>
    <property type="match status" value="1"/>
</dbReference>
<feature type="domain" description="GFO/IDH/MocA-like oxidoreductase" evidence="2">
    <location>
        <begin position="133"/>
        <end position="244"/>
    </location>
</feature>
<dbReference type="Pfam" id="PF22725">
    <property type="entry name" value="GFO_IDH_MocA_C3"/>
    <property type="match status" value="1"/>
</dbReference>
<dbReference type="Pfam" id="PF01408">
    <property type="entry name" value="GFO_IDH_MocA"/>
    <property type="match status" value="1"/>
</dbReference>
<dbReference type="SUPFAM" id="SSF55347">
    <property type="entry name" value="Glyceraldehyde-3-phosphate dehydrogenase-like, C-terminal domain"/>
    <property type="match status" value="1"/>
</dbReference>
<dbReference type="InterPro" id="IPR052515">
    <property type="entry name" value="Gfo/Idh/MocA_Oxidoreductase"/>
</dbReference>
<dbReference type="EMBL" id="QVNQ01000001">
    <property type="protein sequence ID" value="RFS87358.1"/>
    <property type="molecule type" value="Genomic_DNA"/>
</dbReference>
<dbReference type="SUPFAM" id="SSF51735">
    <property type="entry name" value="NAD(P)-binding Rossmann-fold domains"/>
    <property type="match status" value="1"/>
</dbReference>
<sequence>MTPLKAIIVGTGVIAPQHVLALRSQDVPVEIVAAVDTDEQRLNAFRSEHGIPSGYADLDRALADVEPDLVHLATPPFTHVPQIRAGLEAGAWVICEKPLCGSLAELDEIEAIEARSEGHCVSVCQWRFGSAGRTLRRLVEDGRLGSLYTGLCQTLFYRDQAYYDVAWRGRWESELGGATTTNGIHAIDFLLSLHGDWDAVSAMSATLAHDIEVEDVAMATVRFGNGAIVSVGAATLAPRQVTYIRLDYERATVEVDGVYWYGNDDWRFTPAPGRDDAPEWRIDGESEATHTAQMTEVLRARAEGRPPEPGPRDVRPTLELLAALYKSAATGQTVRRGSITPDDPFYNGVAAGMKSLA</sequence>
<dbReference type="InterPro" id="IPR000683">
    <property type="entry name" value="Gfo/Idh/MocA-like_OxRdtase_N"/>
</dbReference>
<proteinExistence type="predicted"/>
<dbReference type="InterPro" id="IPR055170">
    <property type="entry name" value="GFO_IDH_MocA-like_dom"/>
</dbReference>
<evidence type="ECO:0000313" key="3">
    <source>
        <dbReference type="EMBL" id="RFS87358.1"/>
    </source>
</evidence>
<accession>A0A372GPN1</accession>
<protein>
    <submittedName>
        <fullName evidence="3">Gfo/Idh/MocA family oxidoreductase</fullName>
    </submittedName>
</protein>
<dbReference type="OrthoDB" id="9815825at2"/>
<dbReference type="Gene3D" id="3.30.360.10">
    <property type="entry name" value="Dihydrodipicolinate Reductase, domain 2"/>
    <property type="match status" value="1"/>
</dbReference>
<dbReference type="GO" id="GO:0000166">
    <property type="term" value="F:nucleotide binding"/>
    <property type="evidence" value="ECO:0007669"/>
    <property type="project" value="InterPro"/>
</dbReference>
<comment type="caution">
    <text evidence="3">The sequence shown here is derived from an EMBL/GenBank/DDBJ whole genome shotgun (WGS) entry which is preliminary data.</text>
</comment>
<dbReference type="Proteomes" id="UP000262882">
    <property type="component" value="Unassembled WGS sequence"/>
</dbReference>
<name>A0A372GPN1_9ACTN</name>
<evidence type="ECO:0000313" key="4">
    <source>
        <dbReference type="Proteomes" id="UP000262882"/>
    </source>
</evidence>
<reference evidence="3 4" key="1">
    <citation type="submission" date="2018-08" db="EMBL/GenBank/DDBJ databases">
        <title>Actinomadura spongicola sp. nov., isolated from marine sponge Leucetta chagosensis.</title>
        <authorList>
            <person name="Li L."/>
            <person name="Lin H.W."/>
        </authorList>
    </citation>
    <scope>NUCLEOTIDE SEQUENCE [LARGE SCALE GENOMIC DNA]</scope>
    <source>
        <strain evidence="3 4">LHW52907</strain>
    </source>
</reference>
<keyword evidence="4" id="KW-1185">Reference proteome</keyword>
<dbReference type="RefSeq" id="WP_117397806.1">
    <property type="nucleotide sequence ID" value="NZ_QVNQ01000001.1"/>
</dbReference>
<dbReference type="PANTHER" id="PTHR43249:SF1">
    <property type="entry name" value="D-GLUCOSIDE 3-DEHYDROGENASE"/>
    <property type="match status" value="1"/>
</dbReference>